<dbReference type="RefSeq" id="XP_056693157.1">
    <property type="nucleotide sequence ID" value="XM_056837179.1"/>
</dbReference>
<evidence type="ECO:0000313" key="4">
    <source>
        <dbReference type="Proteomes" id="UP000813463"/>
    </source>
</evidence>
<feature type="compositionally biased region" description="Low complexity" evidence="1">
    <location>
        <begin position="280"/>
        <end position="297"/>
    </location>
</feature>
<dbReference type="Pfam" id="PF03732">
    <property type="entry name" value="Retrotrans_gag"/>
    <property type="match status" value="1"/>
</dbReference>
<evidence type="ECO:0000259" key="2">
    <source>
        <dbReference type="Pfam" id="PF03732"/>
    </source>
</evidence>
<dbReference type="InterPro" id="IPR005162">
    <property type="entry name" value="Retrotrans_gag_dom"/>
</dbReference>
<name>A0ABM3RC15_SPIOL</name>
<reference evidence="5" key="2">
    <citation type="submission" date="2025-08" db="UniProtKB">
        <authorList>
            <consortium name="RefSeq"/>
        </authorList>
    </citation>
    <scope>IDENTIFICATION</scope>
    <source>
        <tissue evidence="5">Leaf</tissue>
    </source>
</reference>
<gene>
    <name evidence="5" type="primary">LOC110791715</name>
</gene>
<organism evidence="4 5">
    <name type="scientific">Spinacia oleracea</name>
    <name type="common">Spinach</name>
    <dbReference type="NCBI Taxonomy" id="3562"/>
    <lineage>
        <taxon>Eukaryota</taxon>
        <taxon>Viridiplantae</taxon>
        <taxon>Streptophyta</taxon>
        <taxon>Embryophyta</taxon>
        <taxon>Tracheophyta</taxon>
        <taxon>Spermatophyta</taxon>
        <taxon>Magnoliopsida</taxon>
        <taxon>eudicotyledons</taxon>
        <taxon>Gunneridae</taxon>
        <taxon>Pentapetalae</taxon>
        <taxon>Caryophyllales</taxon>
        <taxon>Chenopodiaceae</taxon>
        <taxon>Chenopodioideae</taxon>
        <taxon>Anserineae</taxon>
        <taxon>Spinacia</taxon>
    </lineage>
</organism>
<dbReference type="Pfam" id="PF14244">
    <property type="entry name" value="Retrotran_gag_3"/>
    <property type="match status" value="1"/>
</dbReference>
<evidence type="ECO:0000256" key="1">
    <source>
        <dbReference type="SAM" id="MobiDB-lite"/>
    </source>
</evidence>
<reference evidence="4" key="1">
    <citation type="journal article" date="2021" name="Nat. Commun.">
        <title>Genomic analyses provide insights into spinach domestication and the genetic basis of agronomic traits.</title>
        <authorList>
            <person name="Cai X."/>
            <person name="Sun X."/>
            <person name="Xu C."/>
            <person name="Sun H."/>
            <person name="Wang X."/>
            <person name="Ge C."/>
            <person name="Zhang Z."/>
            <person name="Wang Q."/>
            <person name="Fei Z."/>
            <person name="Jiao C."/>
            <person name="Wang Q."/>
        </authorList>
    </citation>
    <scope>NUCLEOTIDE SEQUENCE [LARGE SCALE GENOMIC DNA]</scope>
    <source>
        <strain evidence="4">cv. Varoflay</strain>
    </source>
</reference>
<sequence>MARGTETPTIDMTNPLYLHPSDGSHTIAISKLNGAVDYRTWRRSMEIALGSKRKLGFVNGTVVRSTDDSVKAELWDTSNSTVLGWIHGSVSDTIKTSIIFLNTARETWVHLEKRFSLTNGSRKYKLNRDLYGLKQNGAVVHEYYTAMRALWQELESMNSLPVMTTVAADVTTYLRALDRQQEEQHLFQFLNGLDEDYGALRSQLLLMSPLPTVETACSAIQQEESQRDVLKPVKLELESAAMYSKSSEITCNACGGKGHYTEKCFTVVGYPKWHPRYRQQQKGGASSSKQKESSFQQRWSKGKPRFEPKTAVMAQGQSDTKSETGSISFTAQQFEQLLKSLPGLLIVWLLPMEKEVLVSSLLEDTLS</sequence>
<proteinExistence type="predicted"/>
<evidence type="ECO:0000259" key="3">
    <source>
        <dbReference type="Pfam" id="PF14244"/>
    </source>
</evidence>
<keyword evidence="4" id="KW-1185">Reference proteome</keyword>
<protein>
    <submittedName>
        <fullName evidence="5">Uncharacterized protein isoform X1</fullName>
    </submittedName>
</protein>
<dbReference type="PANTHER" id="PTHR37610:SF6">
    <property type="entry name" value="GAG-POLYPEPTIDE OF LTR COPIA-TYPE-RELATED"/>
    <property type="match status" value="1"/>
</dbReference>
<feature type="region of interest" description="Disordered" evidence="1">
    <location>
        <begin position="279"/>
        <end position="323"/>
    </location>
</feature>
<dbReference type="InterPro" id="IPR029472">
    <property type="entry name" value="Copia-like_N"/>
</dbReference>
<feature type="domain" description="Retrotransposon gag" evidence="2">
    <location>
        <begin position="85"/>
        <end position="183"/>
    </location>
</feature>
<dbReference type="Proteomes" id="UP000813463">
    <property type="component" value="Chromosome 2"/>
</dbReference>
<accession>A0ABM3RC15</accession>
<evidence type="ECO:0000313" key="5">
    <source>
        <dbReference type="RefSeq" id="XP_056693157.1"/>
    </source>
</evidence>
<dbReference type="PANTHER" id="PTHR37610">
    <property type="entry name" value="CCHC-TYPE DOMAIN-CONTAINING PROTEIN"/>
    <property type="match status" value="1"/>
</dbReference>
<feature type="domain" description="Retrotransposon Copia-like N-terminal" evidence="3">
    <location>
        <begin position="19"/>
        <end position="62"/>
    </location>
</feature>
<dbReference type="GeneID" id="110791715"/>